<keyword evidence="1" id="KW-0472">Membrane</keyword>
<organism evidence="2 3">
    <name type="scientific">Caenorhabditis tropicalis</name>
    <dbReference type="NCBI Taxonomy" id="1561998"/>
    <lineage>
        <taxon>Eukaryota</taxon>
        <taxon>Metazoa</taxon>
        <taxon>Ecdysozoa</taxon>
        <taxon>Nematoda</taxon>
        <taxon>Chromadorea</taxon>
        <taxon>Rhabditida</taxon>
        <taxon>Rhabditina</taxon>
        <taxon>Rhabditomorpha</taxon>
        <taxon>Rhabditoidea</taxon>
        <taxon>Rhabditidae</taxon>
        <taxon>Peloderinae</taxon>
        <taxon>Caenorhabditis</taxon>
    </lineage>
</organism>
<accession>A0A1I7V1R5</accession>
<keyword evidence="2" id="KW-1185">Reference proteome</keyword>
<reference evidence="3" key="1">
    <citation type="submission" date="2016-11" db="UniProtKB">
        <authorList>
            <consortium name="WormBaseParasite"/>
        </authorList>
    </citation>
    <scope>IDENTIFICATION</scope>
</reference>
<sequence length="151" mass="17527">MYPAAPDFFRNHGVTTVDLIAIPLYYSLTPILCFLIFISWSYQPEVVSPTILMLVALICMSTFAVYRREFNLLYRVQDFAVIFWAIALFFTLLLKFKEILNAETSSFGEMKIERFYIYIALIVGVIHGHLERLIGAHLVNSDHFVLFDPDY</sequence>
<keyword evidence="1" id="KW-1133">Transmembrane helix</keyword>
<evidence type="ECO:0000256" key="1">
    <source>
        <dbReference type="SAM" id="Phobius"/>
    </source>
</evidence>
<name>A0A1I7V1R5_9PELO</name>
<feature type="transmembrane region" description="Helical" evidence="1">
    <location>
        <begin position="20"/>
        <end position="39"/>
    </location>
</feature>
<feature type="transmembrane region" description="Helical" evidence="1">
    <location>
        <begin position="46"/>
        <end position="66"/>
    </location>
</feature>
<proteinExistence type="predicted"/>
<evidence type="ECO:0000313" key="3">
    <source>
        <dbReference type="WBParaSite" id="Csp11.Scaffold630.g21526.t1"/>
    </source>
</evidence>
<dbReference type="Proteomes" id="UP000095282">
    <property type="component" value="Unplaced"/>
</dbReference>
<feature type="transmembrane region" description="Helical" evidence="1">
    <location>
        <begin position="115"/>
        <end position="134"/>
    </location>
</feature>
<dbReference type="WBParaSite" id="Csp11.Scaffold630.g21526.t1">
    <property type="protein sequence ID" value="Csp11.Scaffold630.g21526.t1"/>
    <property type="gene ID" value="Csp11.Scaffold630.g21526"/>
</dbReference>
<protein>
    <submittedName>
        <fullName evidence="3">Inner membrane protein</fullName>
    </submittedName>
</protein>
<keyword evidence="1" id="KW-0812">Transmembrane</keyword>
<dbReference type="AlphaFoldDB" id="A0A1I7V1R5"/>
<feature type="transmembrane region" description="Helical" evidence="1">
    <location>
        <begin position="72"/>
        <end position="94"/>
    </location>
</feature>
<evidence type="ECO:0000313" key="2">
    <source>
        <dbReference type="Proteomes" id="UP000095282"/>
    </source>
</evidence>